<evidence type="ECO:0000259" key="1">
    <source>
        <dbReference type="Pfam" id="PF00899"/>
    </source>
</evidence>
<dbReference type="InterPro" id="IPR035985">
    <property type="entry name" value="Ubiquitin-activating_enz"/>
</dbReference>
<dbReference type="Pfam" id="PF00899">
    <property type="entry name" value="ThiF"/>
    <property type="match status" value="1"/>
</dbReference>
<dbReference type="GO" id="GO:0008641">
    <property type="term" value="F:ubiquitin-like modifier activating enzyme activity"/>
    <property type="evidence" value="ECO:0007669"/>
    <property type="project" value="InterPro"/>
</dbReference>
<dbReference type="InterPro" id="IPR000594">
    <property type="entry name" value="ThiF_NAD_FAD-bd"/>
</dbReference>
<dbReference type="AlphaFoldDB" id="B5IEQ0"/>
<dbReference type="eggNOG" id="arCOG01676">
    <property type="taxonomic scope" value="Archaea"/>
</dbReference>
<dbReference type="GO" id="GO:0004792">
    <property type="term" value="F:thiosulfate-cyanide sulfurtransferase activity"/>
    <property type="evidence" value="ECO:0007669"/>
    <property type="project" value="TreeGrafter"/>
</dbReference>
<dbReference type="InterPro" id="IPR045886">
    <property type="entry name" value="ThiF/MoeB/HesA"/>
</dbReference>
<evidence type="ECO:0000313" key="2">
    <source>
        <dbReference type="EMBL" id="ADD07924.1"/>
    </source>
</evidence>
<name>B5IEQ0_ACIB4</name>
<accession>B5IEQ0</accession>
<organism evidence="2 3">
    <name type="scientific">Aciduliprofundum boonei (strain DSM 19572 / T469)</name>
    <dbReference type="NCBI Taxonomy" id="439481"/>
    <lineage>
        <taxon>Archaea</taxon>
        <taxon>Methanobacteriati</taxon>
        <taxon>Thermoplasmatota</taxon>
        <taxon>DHVE2 group</taxon>
        <taxon>Candidatus Aciduliprofundum</taxon>
    </lineage>
</organism>
<dbReference type="PANTHER" id="PTHR10953">
    <property type="entry name" value="UBIQUITIN-ACTIVATING ENZYME E1"/>
    <property type="match status" value="1"/>
</dbReference>
<dbReference type="CDD" id="cd00757">
    <property type="entry name" value="ThiF_MoeB_HesA_family"/>
    <property type="match status" value="1"/>
</dbReference>
<dbReference type="OrthoDB" id="7915at2157"/>
<dbReference type="SUPFAM" id="SSF69572">
    <property type="entry name" value="Activating enzymes of the ubiquitin-like proteins"/>
    <property type="match status" value="1"/>
</dbReference>
<dbReference type="GO" id="GO:0016779">
    <property type="term" value="F:nucleotidyltransferase activity"/>
    <property type="evidence" value="ECO:0007669"/>
    <property type="project" value="TreeGrafter"/>
</dbReference>
<dbReference type="GO" id="GO:0005737">
    <property type="term" value="C:cytoplasm"/>
    <property type="evidence" value="ECO:0007669"/>
    <property type="project" value="TreeGrafter"/>
</dbReference>
<keyword evidence="3" id="KW-1185">Reference proteome</keyword>
<protein>
    <submittedName>
        <fullName evidence="2">UBA/THIF-type NAD/FAD binding protein</fullName>
    </submittedName>
</protein>
<gene>
    <name evidence="2" type="ordered locus">Aboo_0112</name>
</gene>
<dbReference type="RefSeq" id="WP_008085035.1">
    <property type="nucleotide sequence ID" value="NC_013926.1"/>
</dbReference>
<dbReference type="HOGENOM" id="CLU_013325_10_4_2"/>
<reference evidence="2" key="1">
    <citation type="submission" date="2010-02" db="EMBL/GenBank/DDBJ databases">
        <title>Complete sequence of Aciduliprofundum boonei T469.</title>
        <authorList>
            <consortium name="US DOE Joint Genome Institute"/>
            <person name="Lucas S."/>
            <person name="Copeland A."/>
            <person name="Lapidus A."/>
            <person name="Cheng J.-F."/>
            <person name="Bruce D."/>
            <person name="Goodwin L."/>
            <person name="Pitluck S."/>
            <person name="Saunders E."/>
            <person name="Detter J.C."/>
            <person name="Han C."/>
            <person name="Tapia R."/>
            <person name="Land M."/>
            <person name="Hauser L."/>
            <person name="Kyrpides N."/>
            <person name="Mikhailova N."/>
            <person name="Flores G."/>
            <person name="Reysenbach A.-L."/>
            <person name="Woyke T."/>
        </authorList>
    </citation>
    <scope>NUCLEOTIDE SEQUENCE</scope>
    <source>
        <strain evidence="2">T469</strain>
    </source>
</reference>
<dbReference type="KEGG" id="abi:Aboo_0112"/>
<dbReference type="EMBL" id="CP001941">
    <property type="protein sequence ID" value="ADD07924.1"/>
    <property type="molecule type" value="Genomic_DNA"/>
</dbReference>
<dbReference type="STRING" id="439481.Aboo_0112"/>
<dbReference type="Proteomes" id="UP000001400">
    <property type="component" value="Chromosome"/>
</dbReference>
<sequence>MLRYSRQEGLVDQDKLKNASVLIAGVGGLGGFSSIYLAVAGVGNIVIVDKDVVEESNLNRQILYREGDIGKKKVMVARKRLKELNPDVKIIAIDKSIDEKFEVVQKIDIVVDGLDNYESRIALEKFALQKHIPYVFGAVEGYMGMVTFIDDSTKKLEDFIQHFKLKTPQVLASTSAFTASIQSMEVLKYLSKKGDLLRNRLLIYDALSTNFLEVKL</sequence>
<feature type="domain" description="THIF-type NAD/FAD binding fold" evidence="1">
    <location>
        <begin position="10"/>
        <end position="215"/>
    </location>
</feature>
<dbReference type="Gene3D" id="3.40.50.720">
    <property type="entry name" value="NAD(P)-binding Rossmann-like Domain"/>
    <property type="match status" value="1"/>
</dbReference>
<dbReference type="PANTHER" id="PTHR10953:SF102">
    <property type="entry name" value="ADENYLYLTRANSFERASE AND SULFURTRANSFERASE MOCS3"/>
    <property type="match status" value="1"/>
</dbReference>
<proteinExistence type="predicted"/>
<evidence type="ECO:0000313" key="3">
    <source>
        <dbReference type="Proteomes" id="UP000001400"/>
    </source>
</evidence>
<dbReference type="GeneID" id="8827048"/>